<proteinExistence type="predicted"/>
<comment type="caution">
    <text evidence="2">The sequence shown here is derived from an EMBL/GenBank/DDBJ whole genome shotgun (WGS) entry which is preliminary data.</text>
</comment>
<gene>
    <name evidence="2" type="ORF">EK386_17600</name>
</gene>
<protein>
    <submittedName>
        <fullName evidence="2">MBL fold metallo-hydrolase</fullName>
    </submittedName>
</protein>
<dbReference type="Pfam" id="PF00753">
    <property type="entry name" value="Lactamase_B"/>
    <property type="match status" value="1"/>
</dbReference>
<keyword evidence="3" id="KW-1185">Reference proteome</keyword>
<dbReference type="GO" id="GO:0016787">
    <property type="term" value="F:hydrolase activity"/>
    <property type="evidence" value="ECO:0007669"/>
    <property type="project" value="UniProtKB-KW"/>
</dbReference>
<reference evidence="2 3" key="1">
    <citation type="submission" date="2018-12" db="EMBL/GenBank/DDBJ databases">
        <title>Lysinibacillus antri sp. nov., isolated from a cave soil.</title>
        <authorList>
            <person name="Narsing Rao M.P."/>
            <person name="Zhang H."/>
            <person name="Dong Z.-Y."/>
            <person name="Niu X.-K."/>
            <person name="Zhang K."/>
            <person name="Fang B.-Z."/>
            <person name="Kang Y.-Q."/>
            <person name="Xiao M."/>
            <person name="Li W.-J."/>
        </authorList>
    </citation>
    <scope>NUCLEOTIDE SEQUENCE [LARGE SCALE GENOMIC DNA]</scope>
    <source>
        <strain evidence="2 3">SYSU K30002</strain>
    </source>
</reference>
<dbReference type="PANTHER" id="PTHR42951:SF9">
    <property type="entry name" value="METAL-DEPENDENT HYDROLASE"/>
    <property type="match status" value="1"/>
</dbReference>
<dbReference type="Proteomes" id="UP000287910">
    <property type="component" value="Unassembled WGS sequence"/>
</dbReference>
<dbReference type="InterPro" id="IPR036866">
    <property type="entry name" value="RibonucZ/Hydroxyglut_hydro"/>
</dbReference>
<keyword evidence="2" id="KW-0378">Hydrolase</keyword>
<dbReference type="CDD" id="cd07721">
    <property type="entry name" value="yflN-like_MBL-fold"/>
    <property type="match status" value="1"/>
</dbReference>
<dbReference type="RefSeq" id="WP_126660490.1">
    <property type="nucleotide sequence ID" value="NZ_RYYR01000035.1"/>
</dbReference>
<feature type="domain" description="Metallo-beta-lactamase" evidence="1">
    <location>
        <begin position="20"/>
        <end position="212"/>
    </location>
</feature>
<dbReference type="PANTHER" id="PTHR42951">
    <property type="entry name" value="METALLO-BETA-LACTAMASE DOMAIN-CONTAINING"/>
    <property type="match status" value="1"/>
</dbReference>
<evidence type="ECO:0000259" key="1">
    <source>
        <dbReference type="SMART" id="SM00849"/>
    </source>
</evidence>
<dbReference type="EMBL" id="RYYR01000035">
    <property type="protein sequence ID" value="RUL47887.1"/>
    <property type="molecule type" value="Genomic_DNA"/>
</dbReference>
<name>A0A3S0R437_9BACI</name>
<dbReference type="SMART" id="SM00849">
    <property type="entry name" value="Lactamase_B"/>
    <property type="match status" value="1"/>
</dbReference>
<organism evidence="2 3">
    <name type="scientific">Lysinibacillus antri</name>
    <dbReference type="NCBI Taxonomy" id="2498145"/>
    <lineage>
        <taxon>Bacteria</taxon>
        <taxon>Bacillati</taxon>
        <taxon>Bacillota</taxon>
        <taxon>Bacilli</taxon>
        <taxon>Bacillales</taxon>
        <taxon>Bacillaceae</taxon>
        <taxon>Lysinibacillus</taxon>
    </lineage>
</organism>
<dbReference type="InterPro" id="IPR050855">
    <property type="entry name" value="NDM-1-like"/>
</dbReference>
<accession>A0A3S0R437</accession>
<evidence type="ECO:0000313" key="2">
    <source>
        <dbReference type="EMBL" id="RUL47887.1"/>
    </source>
</evidence>
<evidence type="ECO:0000313" key="3">
    <source>
        <dbReference type="Proteomes" id="UP000287910"/>
    </source>
</evidence>
<dbReference type="InterPro" id="IPR001279">
    <property type="entry name" value="Metallo-B-lactamas"/>
</dbReference>
<sequence length="237" mass="25706">MKVTKLGNIYQLTLWSNIFPVNCYIYEEQHGLTLIDAGMPASYKGIVKTIEEIGKPLTTIVLTHAHGDHVGSLDRLKESFPEAIVAISARDSRLLKGDKTLDHDEPNTPIKGGVPKGLKTTPDLLLKEGDVIGTLKVVETPGHTPGSISLLDSTSRAMIVGDAFQTRGKVAVCGQIVLSFPFPTFGTWNKELSLQSARKIKELNPSLLAVGHGNMIQNPVDEMTKAIKIAEMNLLKG</sequence>
<dbReference type="Gene3D" id="3.60.15.10">
    <property type="entry name" value="Ribonuclease Z/Hydroxyacylglutathione hydrolase-like"/>
    <property type="match status" value="1"/>
</dbReference>
<dbReference type="SUPFAM" id="SSF56281">
    <property type="entry name" value="Metallo-hydrolase/oxidoreductase"/>
    <property type="match status" value="1"/>
</dbReference>
<dbReference type="AlphaFoldDB" id="A0A3S0R437"/>